<comment type="caution">
    <text evidence="2">The sequence shown here is derived from an EMBL/GenBank/DDBJ whole genome shotgun (WGS) entry which is preliminary data.</text>
</comment>
<feature type="non-terminal residue" evidence="2">
    <location>
        <position position="111"/>
    </location>
</feature>
<gene>
    <name evidence="2" type="ORF">BJ875DRAFT_372511</name>
</gene>
<organism evidence="2 3">
    <name type="scientific">Amylocarpus encephaloides</name>
    <dbReference type="NCBI Taxonomy" id="45428"/>
    <lineage>
        <taxon>Eukaryota</taxon>
        <taxon>Fungi</taxon>
        <taxon>Dikarya</taxon>
        <taxon>Ascomycota</taxon>
        <taxon>Pezizomycotina</taxon>
        <taxon>Leotiomycetes</taxon>
        <taxon>Helotiales</taxon>
        <taxon>Helotiales incertae sedis</taxon>
        <taxon>Amylocarpus</taxon>
    </lineage>
</organism>
<dbReference type="PANTHER" id="PTHR35910:SF6">
    <property type="entry name" value="2EXR DOMAIN-CONTAINING PROTEIN"/>
    <property type="match status" value="1"/>
</dbReference>
<dbReference type="Pfam" id="PF20150">
    <property type="entry name" value="2EXR"/>
    <property type="match status" value="1"/>
</dbReference>
<dbReference type="Proteomes" id="UP000824998">
    <property type="component" value="Unassembled WGS sequence"/>
</dbReference>
<dbReference type="InterPro" id="IPR045518">
    <property type="entry name" value="2EXR"/>
</dbReference>
<evidence type="ECO:0000313" key="2">
    <source>
        <dbReference type="EMBL" id="KAG9236273.1"/>
    </source>
</evidence>
<name>A0A9P7YM33_9HELO</name>
<evidence type="ECO:0000259" key="1">
    <source>
        <dbReference type="Pfam" id="PF20150"/>
    </source>
</evidence>
<accession>A0A9P7YM33</accession>
<feature type="domain" description="2EXR" evidence="1">
    <location>
        <begin position="28"/>
        <end position="110"/>
    </location>
</feature>
<protein>
    <recommendedName>
        <fullName evidence="1">2EXR domain-containing protein</fullName>
    </recommendedName>
</protein>
<dbReference type="EMBL" id="MU251411">
    <property type="protein sequence ID" value="KAG9236273.1"/>
    <property type="molecule type" value="Genomic_DNA"/>
</dbReference>
<reference evidence="2" key="1">
    <citation type="journal article" date="2021" name="IMA Fungus">
        <title>Genomic characterization of three marine fungi, including Emericellopsis atlantica sp. nov. with signatures of a generalist lifestyle and marine biomass degradation.</title>
        <authorList>
            <person name="Hagestad O.C."/>
            <person name="Hou L."/>
            <person name="Andersen J.H."/>
            <person name="Hansen E.H."/>
            <person name="Altermark B."/>
            <person name="Li C."/>
            <person name="Kuhnert E."/>
            <person name="Cox R.J."/>
            <person name="Crous P.W."/>
            <person name="Spatafora J.W."/>
            <person name="Lail K."/>
            <person name="Amirebrahimi M."/>
            <person name="Lipzen A."/>
            <person name="Pangilinan J."/>
            <person name="Andreopoulos W."/>
            <person name="Hayes R.D."/>
            <person name="Ng V."/>
            <person name="Grigoriev I.V."/>
            <person name="Jackson S.A."/>
            <person name="Sutton T.D.S."/>
            <person name="Dobson A.D.W."/>
            <person name="Rama T."/>
        </authorList>
    </citation>
    <scope>NUCLEOTIDE SEQUENCE</scope>
    <source>
        <strain evidence="2">TRa018bII</strain>
    </source>
</reference>
<dbReference type="PANTHER" id="PTHR35910">
    <property type="entry name" value="2EXR DOMAIN-CONTAINING PROTEIN"/>
    <property type="match status" value="1"/>
</dbReference>
<proteinExistence type="predicted"/>
<keyword evidence="3" id="KW-1185">Reference proteome</keyword>
<sequence length="111" mass="12619">METISVSFVDLTIISTSEVQLPKTLTSFKRFSDLAIELRLEIWGWTLLPRKVKAMFVKVPSPGFRSTASLPSALKACQESREFALTRYPLCFGSIKYPAIIRFNPDLDILY</sequence>
<dbReference type="OrthoDB" id="3513892at2759"/>
<evidence type="ECO:0000313" key="3">
    <source>
        <dbReference type="Proteomes" id="UP000824998"/>
    </source>
</evidence>
<dbReference type="AlphaFoldDB" id="A0A9P7YM33"/>